<reference evidence="2" key="1">
    <citation type="submission" date="2013-10" db="EMBL/GenBank/DDBJ databases">
        <title>Genomic analysis of the causative agents of coccidiosis in chickens.</title>
        <authorList>
            <person name="Reid A.J."/>
            <person name="Blake D."/>
            <person name="Billington K."/>
            <person name="Browne H."/>
            <person name="Dunn M."/>
            <person name="Hung S."/>
            <person name="Kawahara F."/>
            <person name="Miranda-Saavedra D."/>
            <person name="Mourier T."/>
            <person name="Nagra H."/>
            <person name="Otto T.D."/>
            <person name="Rawlings N."/>
            <person name="Sanchez A."/>
            <person name="Sanders M."/>
            <person name="Subramaniam C."/>
            <person name="Tay Y."/>
            <person name="Dear P."/>
            <person name="Doerig C."/>
            <person name="Gruber A."/>
            <person name="Parkinson J."/>
            <person name="Shirley M."/>
            <person name="Wan K.L."/>
            <person name="Berriman M."/>
            <person name="Tomley F."/>
            <person name="Pain A."/>
        </authorList>
    </citation>
    <scope>NUCLEOTIDE SEQUENCE [LARGE SCALE GENOMIC DNA]</scope>
    <source>
        <strain evidence="2">Weybridge</strain>
    </source>
</reference>
<feature type="compositionally biased region" description="Low complexity" evidence="1">
    <location>
        <begin position="10"/>
        <end position="29"/>
    </location>
</feature>
<name>U6MC75_EIMMA</name>
<feature type="compositionally biased region" description="Low complexity" evidence="1">
    <location>
        <begin position="211"/>
        <end position="242"/>
    </location>
</feature>
<dbReference type="AlphaFoldDB" id="U6MC75"/>
<dbReference type="RefSeq" id="XP_013337313.1">
    <property type="nucleotide sequence ID" value="XM_013481859.1"/>
</dbReference>
<gene>
    <name evidence="2" type="ORF">EMWEY_00033460</name>
</gene>
<feature type="region of interest" description="Disordered" evidence="1">
    <location>
        <begin position="1"/>
        <end position="42"/>
    </location>
</feature>
<dbReference type="Proteomes" id="UP000030763">
    <property type="component" value="Unassembled WGS sequence"/>
</dbReference>
<organism evidence="2 3">
    <name type="scientific">Eimeria maxima</name>
    <name type="common">Coccidian parasite</name>
    <dbReference type="NCBI Taxonomy" id="5804"/>
    <lineage>
        <taxon>Eukaryota</taxon>
        <taxon>Sar</taxon>
        <taxon>Alveolata</taxon>
        <taxon>Apicomplexa</taxon>
        <taxon>Conoidasida</taxon>
        <taxon>Coccidia</taxon>
        <taxon>Eucoccidiorida</taxon>
        <taxon>Eimeriorina</taxon>
        <taxon>Eimeriidae</taxon>
        <taxon>Eimeria</taxon>
    </lineage>
</organism>
<dbReference type="EMBL" id="HG721901">
    <property type="protein sequence ID" value="CDJ60663.1"/>
    <property type="molecule type" value="Genomic_DNA"/>
</dbReference>
<feature type="compositionally biased region" description="Basic and acidic residues" evidence="1">
    <location>
        <begin position="30"/>
        <end position="39"/>
    </location>
</feature>
<reference evidence="2" key="2">
    <citation type="submission" date="2013-10" db="EMBL/GenBank/DDBJ databases">
        <authorList>
            <person name="Aslett M."/>
        </authorList>
    </citation>
    <scope>NUCLEOTIDE SEQUENCE [LARGE SCALE GENOMIC DNA]</scope>
    <source>
        <strain evidence="2">Weybridge</strain>
    </source>
</reference>
<sequence>MRSTAGGWLGQHAAAQSAGGQQQQQQLQREQQEKAEEASKASAAALQKLNRIEMQIMQHTRVLRRRVAAQKTERLLGLMLLGKPHQLDELMDRLCTARLRLDAVGKAKFVEILAKAFQDPNADLRALANTSLHTTEEIEDFCEWLQSGIAFGKETKRLSPAQLRTMQQLLTDTASLHPAEGQFLDRWTEGMTFKPNAEIQRIWDEIPNPPKQQQQEQQQEQQQPQQEQQQQQQDQQGKQQGPQGEGGWWV</sequence>
<dbReference type="OrthoDB" id="347856at2759"/>
<protein>
    <submittedName>
        <fullName evidence="2">Uncharacterized protein</fullName>
    </submittedName>
</protein>
<evidence type="ECO:0000313" key="3">
    <source>
        <dbReference type="Proteomes" id="UP000030763"/>
    </source>
</evidence>
<evidence type="ECO:0000256" key="1">
    <source>
        <dbReference type="SAM" id="MobiDB-lite"/>
    </source>
</evidence>
<keyword evidence="3" id="KW-1185">Reference proteome</keyword>
<dbReference type="VEuPathDB" id="ToxoDB:EMWEY_00033460"/>
<accession>U6MC75</accession>
<proteinExistence type="predicted"/>
<evidence type="ECO:0000313" key="2">
    <source>
        <dbReference type="EMBL" id="CDJ60663.1"/>
    </source>
</evidence>
<feature type="region of interest" description="Disordered" evidence="1">
    <location>
        <begin position="207"/>
        <end position="250"/>
    </location>
</feature>
<dbReference type="GeneID" id="25337332"/>